<evidence type="ECO:0000256" key="4">
    <source>
        <dbReference type="ARBA" id="ARBA00022485"/>
    </source>
</evidence>
<dbReference type="CDD" id="cd01335">
    <property type="entry name" value="Radical_SAM"/>
    <property type="match status" value="1"/>
</dbReference>
<dbReference type="GO" id="GO:0016853">
    <property type="term" value="F:isomerase activity"/>
    <property type="evidence" value="ECO:0007669"/>
    <property type="project" value="UniProtKB-KW"/>
</dbReference>
<evidence type="ECO:0000256" key="11">
    <source>
        <dbReference type="ARBA" id="ARBA00030756"/>
    </source>
</evidence>
<evidence type="ECO:0000256" key="6">
    <source>
        <dbReference type="ARBA" id="ARBA00022723"/>
    </source>
</evidence>
<dbReference type="InterPro" id="IPR003739">
    <property type="entry name" value="Lys_aminomutase/Glu_NH3_mut"/>
</dbReference>
<sequence length="316" mass="35941">MTQSILTLSQKLHLKNINVNTLKIDLNSSFPFKAHPDFMEQVSLHDPNDPLLKQVLPLQIENVLTEGFSVDPVKDLAFNPTPSLIHKYHGRVLLIASPKCDIHCRYCFRRHFPYASHNNARHWQNALDYIQQDNSIHEVILSGGDPMSLAENALVRLIQKIETIPHIQTLRIHSRTPVVAPSKAPTTELLTWAKHSRLNKVLVVHCNHANELSSKTATLFSLYKTAGFHLLNQSVLLKGVNDQVSILETLSHQLFKQGVLPYYLNQLDRVQGAAHFEVDNHIALKLHNQLRKYLPGYLLPKLVQDMPNSPYKTPLN</sequence>
<evidence type="ECO:0000256" key="3">
    <source>
        <dbReference type="ARBA" id="ARBA00022363"/>
    </source>
</evidence>
<evidence type="ECO:0000259" key="12">
    <source>
        <dbReference type="PROSITE" id="PS51918"/>
    </source>
</evidence>
<evidence type="ECO:0000256" key="10">
    <source>
        <dbReference type="ARBA" id="ARBA00023235"/>
    </source>
</evidence>
<dbReference type="SFLD" id="SFLDF00314">
    <property type="entry name" value="L-lysine_2_3-aminomutase_(yjeK"/>
    <property type="match status" value="1"/>
</dbReference>
<evidence type="ECO:0000256" key="8">
    <source>
        <dbReference type="ARBA" id="ARBA00023004"/>
    </source>
</evidence>
<evidence type="ECO:0000313" key="13">
    <source>
        <dbReference type="EMBL" id="VAW46434.1"/>
    </source>
</evidence>
<dbReference type="PANTHER" id="PTHR30538">
    <property type="entry name" value="LYSINE 2,3-AMINOMUTASE-RELATED"/>
    <property type="match status" value="1"/>
</dbReference>
<dbReference type="PROSITE" id="PS51918">
    <property type="entry name" value="RADICAL_SAM"/>
    <property type="match status" value="1"/>
</dbReference>
<feature type="domain" description="Radical SAM core" evidence="12">
    <location>
        <begin position="86"/>
        <end position="298"/>
    </location>
</feature>
<keyword evidence="7" id="KW-0663">Pyridoxal phosphate</keyword>
<dbReference type="GO" id="GO:0051539">
    <property type="term" value="F:4 iron, 4 sulfur cluster binding"/>
    <property type="evidence" value="ECO:0007669"/>
    <property type="project" value="UniProtKB-KW"/>
</dbReference>
<evidence type="ECO:0000256" key="2">
    <source>
        <dbReference type="ARBA" id="ARBA00001933"/>
    </source>
</evidence>
<keyword evidence="5" id="KW-0949">S-adenosyl-L-methionine</keyword>
<keyword evidence="6" id="KW-0479">Metal-binding</keyword>
<dbReference type="InterPro" id="IPR022462">
    <property type="entry name" value="EpmB"/>
</dbReference>
<dbReference type="Gene3D" id="3.20.20.70">
    <property type="entry name" value="Aldolase class I"/>
    <property type="match status" value="1"/>
</dbReference>
<reference evidence="13" key="1">
    <citation type="submission" date="2018-06" db="EMBL/GenBank/DDBJ databases">
        <authorList>
            <person name="Zhirakovskaya E."/>
        </authorList>
    </citation>
    <scope>NUCLEOTIDE SEQUENCE</scope>
</reference>
<keyword evidence="4" id="KW-0004">4Fe-4S</keyword>
<organism evidence="13">
    <name type="scientific">hydrothermal vent metagenome</name>
    <dbReference type="NCBI Taxonomy" id="652676"/>
    <lineage>
        <taxon>unclassified sequences</taxon>
        <taxon>metagenomes</taxon>
        <taxon>ecological metagenomes</taxon>
    </lineage>
</organism>
<dbReference type="InterPro" id="IPR058240">
    <property type="entry name" value="rSAM_sf"/>
</dbReference>
<evidence type="ECO:0000256" key="1">
    <source>
        <dbReference type="ARBA" id="ARBA00001352"/>
    </source>
</evidence>
<dbReference type="EMBL" id="UOFC01000100">
    <property type="protein sequence ID" value="VAW46434.1"/>
    <property type="molecule type" value="Genomic_DNA"/>
</dbReference>
<proteinExistence type="predicted"/>
<dbReference type="NCBIfam" id="TIGR03821">
    <property type="entry name" value="EFP_modif_epmB"/>
    <property type="match status" value="1"/>
</dbReference>
<evidence type="ECO:0000256" key="5">
    <source>
        <dbReference type="ARBA" id="ARBA00022691"/>
    </source>
</evidence>
<dbReference type="GO" id="GO:0046872">
    <property type="term" value="F:metal ion binding"/>
    <property type="evidence" value="ECO:0007669"/>
    <property type="project" value="UniProtKB-KW"/>
</dbReference>
<dbReference type="Pfam" id="PF04055">
    <property type="entry name" value="Radical_SAM"/>
    <property type="match status" value="1"/>
</dbReference>
<dbReference type="SFLD" id="SFLDS00029">
    <property type="entry name" value="Radical_SAM"/>
    <property type="match status" value="1"/>
</dbReference>
<protein>
    <recommendedName>
        <fullName evidence="3">L-lysine 2,3-aminomutase</fullName>
    </recommendedName>
    <alternativeName>
        <fullName evidence="11">EF-P post-translational modification enzyme B</fullName>
    </alternativeName>
</protein>
<keyword evidence="8" id="KW-0408">Iron</keyword>
<evidence type="ECO:0000256" key="7">
    <source>
        <dbReference type="ARBA" id="ARBA00022898"/>
    </source>
</evidence>
<dbReference type="SUPFAM" id="SSF102114">
    <property type="entry name" value="Radical SAM enzymes"/>
    <property type="match status" value="1"/>
</dbReference>
<keyword evidence="9" id="KW-0411">Iron-sulfur</keyword>
<name>A0A3B0WRS8_9ZZZZ</name>
<dbReference type="PIRSF" id="PIRSF004911">
    <property type="entry name" value="DUF160"/>
    <property type="match status" value="1"/>
</dbReference>
<dbReference type="InterPro" id="IPR007197">
    <property type="entry name" value="rSAM"/>
</dbReference>
<comment type="catalytic activity">
    <reaction evidence="1">
        <text>L-lysine = D-beta-lysine</text>
        <dbReference type="Rhea" id="RHEA:44148"/>
        <dbReference type="ChEBI" id="CHEBI:32551"/>
        <dbReference type="ChEBI" id="CHEBI:84138"/>
    </reaction>
</comment>
<evidence type="ECO:0000256" key="9">
    <source>
        <dbReference type="ARBA" id="ARBA00023014"/>
    </source>
</evidence>
<dbReference type="AlphaFoldDB" id="A0A3B0WRS8"/>
<comment type="cofactor">
    <cofactor evidence="2">
        <name>pyridoxal 5'-phosphate</name>
        <dbReference type="ChEBI" id="CHEBI:597326"/>
    </cofactor>
</comment>
<gene>
    <name evidence="13" type="ORF">MNBD_GAMMA03-603</name>
</gene>
<keyword evidence="10 13" id="KW-0413">Isomerase</keyword>
<dbReference type="SFLD" id="SFLDG01070">
    <property type="entry name" value="PLP-dependent"/>
    <property type="match status" value="1"/>
</dbReference>
<dbReference type="InterPro" id="IPR013785">
    <property type="entry name" value="Aldolase_TIM"/>
</dbReference>
<dbReference type="NCBIfam" id="TIGR00238">
    <property type="entry name" value="KamA family radical SAM protein"/>
    <property type="match status" value="1"/>
</dbReference>
<dbReference type="PANTHER" id="PTHR30538:SF1">
    <property type="entry name" value="L-LYSINE 2,3-AMINOMUTASE"/>
    <property type="match status" value="1"/>
</dbReference>
<accession>A0A3B0WRS8</accession>